<dbReference type="Pfam" id="PF01343">
    <property type="entry name" value="Peptidase_S49"/>
    <property type="match status" value="1"/>
</dbReference>
<comment type="similarity">
    <text evidence="1">Belongs to the peptidase S49 family.</text>
</comment>
<sequence>MSRKRWLALIAVAMLLTVFVVANTVQTMGNDSNVLSEIAQDWIQQPIEEGADVTGKIAVLELNGTIQDTGDTGLFAAAGYNHQTFLSQIEHAAEDPVVEGIIIRVDTPGGGVVESAEIYDRIVEAQQEYDKPVFISMGSMAASGGYYIAAPADRIIANPQTITGSIGVIMESINVSELAEKYGVKVNTIKSGEFKDIMSPTKEMTDEEREILQSIIDESYDEFVRIIVEGRGLSEEFVRQVADGRIYSGKQALELDLVDDIGSFDDTIAMMKEYLDADYPVVKYEAQGGIPSLFSMTLQELVKSDHELSILETFLSSDRSPTLKYLYTE</sequence>
<feature type="signal peptide" evidence="5">
    <location>
        <begin position="1"/>
        <end position="22"/>
    </location>
</feature>
<keyword evidence="3" id="KW-0378">Hydrolase</keyword>
<keyword evidence="5" id="KW-0732">Signal</keyword>
<dbReference type="GO" id="GO:0006508">
    <property type="term" value="P:proteolysis"/>
    <property type="evidence" value="ECO:0007669"/>
    <property type="project" value="UniProtKB-KW"/>
</dbReference>
<dbReference type="InterPro" id="IPR047272">
    <property type="entry name" value="S49_SppA_C"/>
</dbReference>
<reference evidence="7" key="1">
    <citation type="submission" date="2021-03" db="EMBL/GenBank/DDBJ databases">
        <title>Bacillus suaedae sp. nov., isolated from Suaeda aralocaspica.</title>
        <authorList>
            <person name="Lei R.F.R."/>
        </authorList>
    </citation>
    <scope>NUCLEOTIDE SEQUENCE</scope>
    <source>
        <strain evidence="7">YZJH907-2</strain>
    </source>
</reference>
<evidence type="ECO:0000313" key="8">
    <source>
        <dbReference type="Proteomes" id="UP000678228"/>
    </source>
</evidence>
<dbReference type="SUPFAM" id="SSF52096">
    <property type="entry name" value="ClpP/crotonase"/>
    <property type="match status" value="1"/>
</dbReference>
<dbReference type="InterPro" id="IPR004635">
    <property type="entry name" value="Pept_S49_SppA"/>
</dbReference>
<dbReference type="EMBL" id="JAGKSQ010000001">
    <property type="protein sequence ID" value="MBP3949772.1"/>
    <property type="molecule type" value="Genomic_DNA"/>
</dbReference>
<dbReference type="NCBIfam" id="TIGR00706">
    <property type="entry name" value="SppA_dom"/>
    <property type="match status" value="1"/>
</dbReference>
<dbReference type="Gene3D" id="3.90.226.10">
    <property type="entry name" value="2-enoyl-CoA Hydratase, Chain A, domain 1"/>
    <property type="match status" value="2"/>
</dbReference>
<gene>
    <name evidence="7" type="primary">sppA</name>
    <name evidence="7" type="ORF">J7W16_01415</name>
</gene>
<proteinExistence type="inferred from homology"/>
<feature type="domain" description="Peptidase S49" evidence="6">
    <location>
        <begin position="127"/>
        <end position="274"/>
    </location>
</feature>
<evidence type="ECO:0000256" key="4">
    <source>
        <dbReference type="ARBA" id="ARBA00022825"/>
    </source>
</evidence>
<comment type="caution">
    <text evidence="7">The sequence shown here is derived from an EMBL/GenBank/DDBJ whole genome shotgun (WGS) entry which is preliminary data.</text>
</comment>
<feature type="chain" id="PRO_5039351812" evidence="5">
    <location>
        <begin position="23"/>
        <end position="329"/>
    </location>
</feature>
<dbReference type="PANTHER" id="PTHR42987:SF7">
    <property type="entry name" value="SIGNAL PEPTIDE PEPTIDASE SPPA-RELATED"/>
    <property type="match status" value="1"/>
</dbReference>
<name>A0A940WSB8_9BACI</name>
<accession>A0A940WSB8</accession>
<evidence type="ECO:0000256" key="5">
    <source>
        <dbReference type="SAM" id="SignalP"/>
    </source>
</evidence>
<dbReference type="InterPro" id="IPR029045">
    <property type="entry name" value="ClpP/crotonase-like_dom_sf"/>
</dbReference>
<evidence type="ECO:0000256" key="2">
    <source>
        <dbReference type="ARBA" id="ARBA00022670"/>
    </source>
</evidence>
<dbReference type="PANTHER" id="PTHR42987">
    <property type="entry name" value="PEPTIDASE S49"/>
    <property type="match status" value="1"/>
</dbReference>
<protein>
    <submittedName>
        <fullName evidence="7">Signal peptide peptidase SppA</fullName>
    </submittedName>
</protein>
<evidence type="ECO:0000256" key="3">
    <source>
        <dbReference type="ARBA" id="ARBA00022801"/>
    </source>
</evidence>
<dbReference type="AlphaFoldDB" id="A0A940WSB8"/>
<keyword evidence="8" id="KW-1185">Reference proteome</keyword>
<evidence type="ECO:0000259" key="6">
    <source>
        <dbReference type="Pfam" id="PF01343"/>
    </source>
</evidence>
<dbReference type="InterPro" id="IPR002142">
    <property type="entry name" value="Peptidase_S49"/>
</dbReference>
<dbReference type="CDD" id="cd07023">
    <property type="entry name" value="S49_Sppa_N_C"/>
    <property type="match status" value="1"/>
</dbReference>
<evidence type="ECO:0000256" key="1">
    <source>
        <dbReference type="ARBA" id="ARBA00008683"/>
    </source>
</evidence>
<keyword evidence="2" id="KW-0645">Protease</keyword>
<evidence type="ECO:0000313" key="7">
    <source>
        <dbReference type="EMBL" id="MBP3949772.1"/>
    </source>
</evidence>
<organism evidence="7 8">
    <name type="scientific">Halalkalibacter suaedae</name>
    <dbReference type="NCBI Taxonomy" id="2822140"/>
    <lineage>
        <taxon>Bacteria</taxon>
        <taxon>Bacillati</taxon>
        <taxon>Bacillota</taxon>
        <taxon>Bacilli</taxon>
        <taxon>Bacillales</taxon>
        <taxon>Bacillaceae</taxon>
        <taxon>Halalkalibacter</taxon>
    </lineage>
</organism>
<dbReference type="RefSeq" id="WP_210595146.1">
    <property type="nucleotide sequence ID" value="NZ_JAGKSQ010000001.1"/>
</dbReference>
<keyword evidence="4" id="KW-0720">Serine protease</keyword>
<dbReference type="Proteomes" id="UP000678228">
    <property type="component" value="Unassembled WGS sequence"/>
</dbReference>
<dbReference type="GO" id="GO:0008236">
    <property type="term" value="F:serine-type peptidase activity"/>
    <property type="evidence" value="ECO:0007669"/>
    <property type="project" value="UniProtKB-KW"/>
</dbReference>